<organism evidence="1">
    <name type="scientific">Ditylum brightwellii</name>
    <dbReference type="NCBI Taxonomy" id="49249"/>
    <lineage>
        <taxon>Eukaryota</taxon>
        <taxon>Sar</taxon>
        <taxon>Stramenopiles</taxon>
        <taxon>Ochrophyta</taxon>
        <taxon>Bacillariophyta</taxon>
        <taxon>Mediophyceae</taxon>
        <taxon>Lithodesmiophycidae</taxon>
        <taxon>Lithodesmiales</taxon>
        <taxon>Lithodesmiaceae</taxon>
        <taxon>Ditylum</taxon>
    </lineage>
</organism>
<accession>A0A7S1Z9F4</accession>
<name>A0A7S1Z9F4_9STRA</name>
<evidence type="ECO:0000313" key="1">
    <source>
        <dbReference type="EMBL" id="CAD9331922.1"/>
    </source>
</evidence>
<protein>
    <submittedName>
        <fullName evidence="1">Uncharacterized protein</fullName>
    </submittedName>
</protein>
<dbReference type="EMBL" id="HBGN01018906">
    <property type="protein sequence ID" value="CAD9331922.1"/>
    <property type="molecule type" value="Transcribed_RNA"/>
</dbReference>
<reference evidence="1" key="1">
    <citation type="submission" date="2021-01" db="EMBL/GenBank/DDBJ databases">
        <authorList>
            <person name="Corre E."/>
            <person name="Pelletier E."/>
            <person name="Niang G."/>
            <person name="Scheremetjew M."/>
            <person name="Finn R."/>
            <person name="Kale V."/>
            <person name="Holt S."/>
            <person name="Cochrane G."/>
            <person name="Meng A."/>
            <person name="Brown T."/>
            <person name="Cohen L."/>
        </authorList>
    </citation>
    <scope>NUCLEOTIDE SEQUENCE</scope>
    <source>
        <strain evidence="1">Pop2</strain>
    </source>
</reference>
<sequence>MFERKQNVHFKTNVDVFSILTTPVASDMTVEEKRSIWYSKDELRTLRGNAREASRLIRQIGEESISLHVPQHYFISEYEACSRGLELRIDPERQENKHATRHIIMKYQQRLRLGVTSSTSVIADPKLYLANVSKTLSQRSRDMALSTARKDYFAAYPEMESLVSALMDPIPIADFPRLKRKLNMTTTEHSLVFPCGMERRVKRRILTRMDSCV</sequence>
<dbReference type="AlphaFoldDB" id="A0A7S1Z9F4"/>
<proteinExistence type="predicted"/>
<gene>
    <name evidence="1" type="ORF">DBRI1063_LOCUS12044</name>
</gene>